<evidence type="ECO:0000313" key="3">
    <source>
        <dbReference type="EMBL" id="VFR90109.1"/>
    </source>
</evidence>
<proteinExistence type="predicted"/>
<dbReference type="SUPFAM" id="SSF52540">
    <property type="entry name" value="P-loop containing nucleoside triphosphate hydrolases"/>
    <property type="match status" value="1"/>
</dbReference>
<dbReference type="InterPro" id="IPR002789">
    <property type="entry name" value="HerA_central"/>
</dbReference>
<feature type="compositionally biased region" description="Basic and acidic residues" evidence="1">
    <location>
        <begin position="102"/>
        <end position="113"/>
    </location>
</feature>
<dbReference type="Gene3D" id="3.40.50.300">
    <property type="entry name" value="P-loop containing nucleotide triphosphate hydrolases"/>
    <property type="match status" value="2"/>
</dbReference>
<accession>A0A484UTX4</accession>
<gene>
    <name evidence="3" type="ORF">RAN3_3868</name>
</gene>
<dbReference type="PANTHER" id="PTHR42957">
    <property type="entry name" value="HELICASE MJ1565-RELATED"/>
    <property type="match status" value="1"/>
</dbReference>
<dbReference type="Pfam" id="PF01935">
    <property type="entry name" value="DUF87"/>
    <property type="match status" value="1"/>
</dbReference>
<feature type="domain" description="Helicase HerA central" evidence="2">
    <location>
        <begin position="223"/>
        <end position="301"/>
    </location>
</feature>
<dbReference type="InterPro" id="IPR027417">
    <property type="entry name" value="P-loop_NTPase"/>
</dbReference>
<feature type="region of interest" description="Disordered" evidence="1">
    <location>
        <begin position="102"/>
        <end position="121"/>
    </location>
</feature>
<dbReference type="EMBL" id="CAADIO010000019">
    <property type="protein sequence ID" value="VFR90109.1"/>
    <property type="molecule type" value="Genomic_DNA"/>
</dbReference>
<name>A0A484UTX4_9ZZZZ</name>
<evidence type="ECO:0000256" key="1">
    <source>
        <dbReference type="SAM" id="MobiDB-lite"/>
    </source>
</evidence>
<evidence type="ECO:0000259" key="2">
    <source>
        <dbReference type="Pfam" id="PF01935"/>
    </source>
</evidence>
<reference evidence="3" key="1">
    <citation type="submission" date="2019-03" db="EMBL/GenBank/DDBJ databases">
        <authorList>
            <person name="Danneels B."/>
        </authorList>
    </citation>
    <scope>NUCLEOTIDE SEQUENCE</scope>
</reference>
<dbReference type="InterPro" id="IPR008571">
    <property type="entry name" value="HerA-like"/>
</dbReference>
<dbReference type="PANTHER" id="PTHR42957:SF1">
    <property type="entry name" value="HELICASE MJ1565-RELATED"/>
    <property type="match status" value="1"/>
</dbReference>
<dbReference type="AlphaFoldDB" id="A0A484UTX4"/>
<organism evidence="3">
    <name type="scientific">plant metagenome</name>
    <dbReference type="NCBI Taxonomy" id="1297885"/>
    <lineage>
        <taxon>unclassified sequences</taxon>
        <taxon>metagenomes</taxon>
        <taxon>organismal metagenomes</taxon>
    </lineage>
</organism>
<protein>
    <submittedName>
        <fullName evidence="3">Conserved protein</fullName>
    </submittedName>
</protein>
<sequence length="693" mass="76493">MSNVFDNAVLPNKLMPLLGDFDTNHVGYVYGIDFQKATVLTNDKWKARVAGIPHNSFLVATAINPQNPATATAFDNELVLLRVLGPARLPSDGEMVQTRIEHNQRREAHERYPTSDTDGFDPMTQSELQYAGLECRILGTFFLDEDGEIRLGSDVENYFASTRLRVYKPRAAALEKIVNHINADRRKTMLADAIAAGFKSAPSSIPIGTVRYTSTSRLHRGKDEPKVPVLIQPSDFLARRTAVLGMTRTGKSNTVKTTVASVATAGRRDGIKIGQIIFDINGEYSNANHQDDGSSIAAVFGEDCVRYRAIETAGFLDLRTNFYEQPAEALNLISKLLANDPFRGQTDLQQFLDSGLEEPEASDISNHKRWQLRVAVFQAILKEAGYPAPQGVEVKFSANRDVLEAVKNAGGPSPTSLGRGMSSLPLQDVVAFFTTVRSVNYALRDQQKTAGQPQKGLTSSSGSAWVDAMMESYLNVLARENATGTSIRGYRALIGCKDYHSPKRQGDVVEEVVNHLWAGKIVILDLSAGPVEVRNVLSKRIAQQIFDRSFRIYNSGVMPQNIVIYVEEAHNLIGKKEELTTTWPRIAKEGAKAKIAFVYATQEPSSIHPNILANTENWFVTHLNNDDELKALAKFYDFADFFASLKSAQDVGFARIKTLSSPFVVPVQIDRFTPTDLKRQLAEIDAANTSKAS</sequence>